<dbReference type="Proteomes" id="UP001187192">
    <property type="component" value="Unassembled WGS sequence"/>
</dbReference>
<feature type="domain" description="Ubiquitin-like protease family profile" evidence="4">
    <location>
        <begin position="37"/>
        <end position="208"/>
    </location>
</feature>
<dbReference type="Pfam" id="PF02902">
    <property type="entry name" value="Peptidase_C48"/>
    <property type="match status" value="1"/>
</dbReference>
<keyword evidence="6" id="KW-1185">Reference proteome</keyword>
<organism evidence="5 6">
    <name type="scientific">Ficus carica</name>
    <name type="common">Common fig</name>
    <dbReference type="NCBI Taxonomy" id="3494"/>
    <lineage>
        <taxon>Eukaryota</taxon>
        <taxon>Viridiplantae</taxon>
        <taxon>Streptophyta</taxon>
        <taxon>Embryophyta</taxon>
        <taxon>Tracheophyta</taxon>
        <taxon>Spermatophyta</taxon>
        <taxon>Magnoliopsida</taxon>
        <taxon>eudicotyledons</taxon>
        <taxon>Gunneridae</taxon>
        <taxon>Pentapetalae</taxon>
        <taxon>rosids</taxon>
        <taxon>fabids</taxon>
        <taxon>Rosales</taxon>
        <taxon>Moraceae</taxon>
        <taxon>Ficeae</taxon>
        <taxon>Ficus</taxon>
    </lineage>
</organism>
<dbReference type="SUPFAM" id="SSF54001">
    <property type="entry name" value="Cysteine proteinases"/>
    <property type="match status" value="1"/>
</dbReference>
<dbReference type="GO" id="GO:0006508">
    <property type="term" value="P:proteolysis"/>
    <property type="evidence" value="ECO:0007669"/>
    <property type="project" value="UniProtKB-KW"/>
</dbReference>
<name>A0AA88E8D8_FICCA</name>
<evidence type="ECO:0000313" key="5">
    <source>
        <dbReference type="EMBL" id="GMN69746.1"/>
    </source>
</evidence>
<gene>
    <name evidence="5" type="ORF">TIFTF001_038791</name>
</gene>
<dbReference type="Gene3D" id="3.40.395.10">
    <property type="entry name" value="Adenoviral Proteinase, Chain A"/>
    <property type="match status" value="1"/>
</dbReference>
<comment type="caution">
    <text evidence="5">The sequence shown here is derived from an EMBL/GenBank/DDBJ whole genome shotgun (WGS) entry which is preliminary data.</text>
</comment>
<comment type="similarity">
    <text evidence="1">Belongs to the peptidase C48 family.</text>
</comment>
<evidence type="ECO:0000313" key="6">
    <source>
        <dbReference type="Proteomes" id="UP001187192"/>
    </source>
</evidence>
<sequence>MNKAMKHLAYYAHSSMRQGNQIEVPIPYTIMGFDMPVFLSFEDIYEFINLQEISANCILVYMRYLEELCRINGQAEKFVFVSPSLISPVRTDTEDAGRRERADNLLSFLRDAPKERLYLVPHNRGRHWVLGVIDPWEDLVLYFDPLREKKHDDFTELMNMALADWKITTGEGIRRRRDCKTKFSNRPCPLQEGSVECGYFILGFMRDIVLNGIDALESKQFYTSEDLDLIRGEWSEHRMAIKAEVIVMQNHAHIPVVWFQADYHSNNASWCLFIICKTKCTDTLSVASTKFYTGSFNSFGIFGDLDEERKDTSFSKSVL</sequence>
<accession>A0AA88E8D8</accession>
<protein>
    <recommendedName>
        <fullName evidence="4">Ubiquitin-like protease family profile domain-containing protein</fullName>
    </recommendedName>
</protein>
<keyword evidence="2" id="KW-0645">Protease</keyword>
<dbReference type="PANTHER" id="PTHR33018">
    <property type="entry name" value="OS10G0338966 PROTEIN-RELATED"/>
    <property type="match status" value="1"/>
</dbReference>
<dbReference type="EMBL" id="BTGU01000923">
    <property type="protein sequence ID" value="GMN69746.1"/>
    <property type="molecule type" value="Genomic_DNA"/>
</dbReference>
<proteinExistence type="inferred from homology"/>
<evidence type="ECO:0000256" key="2">
    <source>
        <dbReference type="ARBA" id="ARBA00022670"/>
    </source>
</evidence>
<reference evidence="5" key="1">
    <citation type="submission" date="2023-07" db="EMBL/GenBank/DDBJ databases">
        <title>draft genome sequence of fig (Ficus carica).</title>
        <authorList>
            <person name="Takahashi T."/>
            <person name="Nishimura K."/>
        </authorList>
    </citation>
    <scope>NUCLEOTIDE SEQUENCE</scope>
</reference>
<dbReference type="PANTHER" id="PTHR33018:SF31">
    <property type="entry name" value="TRANSPOSASE, PTTA_EN_SPM, PLANT"/>
    <property type="match status" value="1"/>
</dbReference>
<evidence type="ECO:0000256" key="3">
    <source>
        <dbReference type="ARBA" id="ARBA00022801"/>
    </source>
</evidence>
<evidence type="ECO:0000259" key="4">
    <source>
        <dbReference type="PROSITE" id="PS50600"/>
    </source>
</evidence>
<dbReference type="GO" id="GO:0008234">
    <property type="term" value="F:cysteine-type peptidase activity"/>
    <property type="evidence" value="ECO:0007669"/>
    <property type="project" value="InterPro"/>
</dbReference>
<dbReference type="PROSITE" id="PS50600">
    <property type="entry name" value="ULP_PROTEASE"/>
    <property type="match status" value="1"/>
</dbReference>
<dbReference type="InterPro" id="IPR003653">
    <property type="entry name" value="Peptidase_C48_C"/>
</dbReference>
<dbReference type="InterPro" id="IPR038765">
    <property type="entry name" value="Papain-like_cys_pep_sf"/>
</dbReference>
<keyword evidence="3" id="KW-0378">Hydrolase</keyword>
<evidence type="ECO:0000256" key="1">
    <source>
        <dbReference type="ARBA" id="ARBA00005234"/>
    </source>
</evidence>
<dbReference type="AlphaFoldDB" id="A0AA88E8D8"/>